<dbReference type="OMA" id="GHYVPTH"/>
<dbReference type="FunFam" id="4.10.280.10:FF:000068">
    <property type="entry name" value="factor in the germline alpha"/>
    <property type="match status" value="1"/>
</dbReference>
<reference evidence="14 15" key="1">
    <citation type="journal article" date="2008" name="Nature">
        <title>Genome analysis of the platypus reveals unique signatures of evolution.</title>
        <authorList>
            <person name="Warren W.C."/>
            <person name="Hillier L.W."/>
            <person name="Marshall Graves J.A."/>
            <person name="Birney E."/>
            <person name="Ponting C.P."/>
            <person name="Grutzner F."/>
            <person name="Belov K."/>
            <person name="Miller W."/>
            <person name="Clarke L."/>
            <person name="Chinwalla A.T."/>
            <person name="Yang S.P."/>
            <person name="Heger A."/>
            <person name="Locke D.P."/>
            <person name="Miethke P."/>
            <person name="Waters P.D."/>
            <person name="Veyrunes F."/>
            <person name="Fulton L."/>
            <person name="Fulton B."/>
            <person name="Graves T."/>
            <person name="Wallis J."/>
            <person name="Puente X.S."/>
            <person name="Lopez-Otin C."/>
            <person name="Ordonez G.R."/>
            <person name="Eichler E.E."/>
            <person name="Chen L."/>
            <person name="Cheng Z."/>
            <person name="Deakin J.E."/>
            <person name="Alsop A."/>
            <person name="Thompson K."/>
            <person name="Kirby P."/>
            <person name="Papenfuss A.T."/>
            <person name="Wakefield M.J."/>
            <person name="Olender T."/>
            <person name="Lancet D."/>
            <person name="Huttley G.A."/>
            <person name="Smit A.F."/>
            <person name="Pask A."/>
            <person name="Temple-Smith P."/>
            <person name="Batzer M.A."/>
            <person name="Walker J.A."/>
            <person name="Konkel M.K."/>
            <person name="Harris R.S."/>
            <person name="Whittington C.M."/>
            <person name="Wong E.S."/>
            <person name="Gemmell N.J."/>
            <person name="Buschiazzo E."/>
            <person name="Vargas Jentzsch I.M."/>
            <person name="Merkel A."/>
            <person name="Schmitz J."/>
            <person name="Zemann A."/>
            <person name="Churakov G."/>
            <person name="Kriegs J.O."/>
            <person name="Brosius J."/>
            <person name="Murchison E.P."/>
            <person name="Sachidanandam R."/>
            <person name="Smith C."/>
            <person name="Hannon G.J."/>
            <person name="Tsend-Ayush E."/>
            <person name="McMillan D."/>
            <person name="Attenborough R."/>
            <person name="Rens W."/>
            <person name="Ferguson-Smith M."/>
            <person name="Lefevre C.M."/>
            <person name="Sharp J.A."/>
            <person name="Nicholas K.R."/>
            <person name="Ray D.A."/>
            <person name="Kube M."/>
            <person name="Reinhardt R."/>
            <person name="Pringle T.H."/>
            <person name="Taylor J."/>
            <person name="Jones R.C."/>
            <person name="Nixon B."/>
            <person name="Dacheux J.L."/>
            <person name="Niwa H."/>
            <person name="Sekita Y."/>
            <person name="Huang X."/>
            <person name="Stark A."/>
            <person name="Kheradpour P."/>
            <person name="Kellis M."/>
            <person name="Flicek P."/>
            <person name="Chen Y."/>
            <person name="Webber C."/>
            <person name="Hardison R."/>
            <person name="Nelson J."/>
            <person name="Hallsworth-Pepin K."/>
            <person name="Delehaunty K."/>
            <person name="Markovic C."/>
            <person name="Minx P."/>
            <person name="Feng Y."/>
            <person name="Kremitzki C."/>
            <person name="Mitreva M."/>
            <person name="Glasscock J."/>
            <person name="Wylie T."/>
            <person name="Wohldmann P."/>
            <person name="Thiru P."/>
            <person name="Nhan M.N."/>
            <person name="Pohl C.S."/>
            <person name="Smith S.M."/>
            <person name="Hou S."/>
            <person name="Nefedov M."/>
            <person name="de Jong P.J."/>
            <person name="Renfree M.B."/>
            <person name="Mardis E.R."/>
            <person name="Wilson R.K."/>
        </authorList>
    </citation>
    <scope>NUCLEOTIDE SEQUENCE [LARGE SCALE GENOMIC DNA]</scope>
    <source>
        <strain evidence="14 15">Glennie</strain>
    </source>
</reference>
<sequence>MEPVPEAPSSPPSPPSPGFVATPGAEVLSWVLERLGRAPRLAAISRLKRQPAGHYVPTHDLPALLRRRQLANAKERQRIKNLNSGFSKLKTIVPLIPKDRKPSKADILRAASEYIRLLRAVLAEPRPCGTMKPEEPRSQDAGVLASSCSQPGPAMPTAFGSVENTGPVGTNRRASLPSGVGGGWSAAEVRNPPPGMPWGRSGIPPYLDLAHLQQPGRLVFQSDS</sequence>
<keyword evidence="3" id="KW-0221">Differentiation</keyword>
<comment type="subcellular location">
    <subcellularLocation>
        <location evidence="1">Nucleus</location>
    </subcellularLocation>
</comment>
<dbReference type="GeneTree" id="ENSGT00440000033552"/>
<evidence type="ECO:0000313" key="14">
    <source>
        <dbReference type="Ensembl" id="ENSOANP00000044228.1"/>
    </source>
</evidence>
<dbReference type="Ensembl" id="ENSOANT00000067043.1">
    <property type="protein sequence ID" value="ENSOANP00000044228.1"/>
    <property type="gene ID" value="ENSOANG00000036738.1"/>
</dbReference>
<evidence type="ECO:0000256" key="3">
    <source>
        <dbReference type="ARBA" id="ARBA00022782"/>
    </source>
</evidence>
<feature type="region of interest" description="Disordered" evidence="12">
    <location>
        <begin position="170"/>
        <end position="200"/>
    </location>
</feature>
<evidence type="ECO:0000259" key="13">
    <source>
        <dbReference type="PROSITE" id="PS50888"/>
    </source>
</evidence>
<reference evidence="14" key="2">
    <citation type="submission" date="2025-08" db="UniProtKB">
        <authorList>
            <consortium name="Ensembl"/>
        </authorList>
    </citation>
    <scope>IDENTIFICATION</scope>
    <source>
        <strain evidence="14">Glennie</strain>
    </source>
</reference>
<organism evidence="14 15">
    <name type="scientific">Ornithorhynchus anatinus</name>
    <name type="common">Duckbill platypus</name>
    <dbReference type="NCBI Taxonomy" id="9258"/>
    <lineage>
        <taxon>Eukaryota</taxon>
        <taxon>Metazoa</taxon>
        <taxon>Chordata</taxon>
        <taxon>Craniata</taxon>
        <taxon>Vertebrata</taxon>
        <taxon>Euteleostomi</taxon>
        <taxon>Mammalia</taxon>
        <taxon>Monotremata</taxon>
        <taxon>Ornithorhynchidae</taxon>
        <taxon>Ornithorhynchus</taxon>
    </lineage>
</organism>
<reference evidence="14" key="3">
    <citation type="submission" date="2025-09" db="UniProtKB">
        <authorList>
            <consortium name="Ensembl"/>
        </authorList>
    </citation>
    <scope>IDENTIFICATION</scope>
    <source>
        <strain evidence="14">Glennie</strain>
    </source>
</reference>
<evidence type="ECO:0000256" key="4">
    <source>
        <dbReference type="ARBA" id="ARBA00022943"/>
    </source>
</evidence>
<dbReference type="GO" id="GO:0000981">
    <property type="term" value="F:DNA-binding transcription factor activity, RNA polymerase II-specific"/>
    <property type="evidence" value="ECO:0000318"/>
    <property type="project" value="GO_Central"/>
</dbReference>
<dbReference type="FunCoup" id="A0A6I8NUM8">
    <property type="interactions" value="122"/>
</dbReference>
<accession>A0A6I8NUM8</accession>
<dbReference type="CTD" id="344018"/>
<dbReference type="InterPro" id="IPR011598">
    <property type="entry name" value="bHLH_dom"/>
</dbReference>
<dbReference type="GO" id="GO:0046983">
    <property type="term" value="F:protein dimerization activity"/>
    <property type="evidence" value="ECO:0007669"/>
    <property type="project" value="InterPro"/>
</dbReference>
<dbReference type="KEGG" id="oaa:114812249"/>
<keyword evidence="2" id="KW-0217">Developmental protein</keyword>
<evidence type="ECO:0000256" key="12">
    <source>
        <dbReference type="SAM" id="MobiDB-lite"/>
    </source>
</evidence>
<dbReference type="Pfam" id="PF00010">
    <property type="entry name" value="HLH"/>
    <property type="match status" value="1"/>
</dbReference>
<evidence type="ECO:0000256" key="10">
    <source>
        <dbReference type="ARBA" id="ARBA00071496"/>
    </source>
</evidence>
<dbReference type="GO" id="GO:0048477">
    <property type="term" value="P:oogenesis"/>
    <property type="evidence" value="ECO:0007669"/>
    <property type="project" value="UniProtKB-KW"/>
</dbReference>
<dbReference type="GeneID" id="114812249"/>
<dbReference type="GO" id="GO:0032502">
    <property type="term" value="P:developmental process"/>
    <property type="evidence" value="ECO:0000318"/>
    <property type="project" value="GO_Central"/>
</dbReference>
<gene>
    <name evidence="14" type="primary">FIGLA</name>
</gene>
<keyword evidence="15" id="KW-1185">Reference proteome</keyword>
<keyword evidence="6" id="KW-0238">DNA-binding</keyword>
<keyword evidence="4" id="KW-0896">Oogenesis</keyword>
<dbReference type="OrthoDB" id="5976910at2759"/>
<dbReference type="PROSITE" id="PS50888">
    <property type="entry name" value="BHLH"/>
    <property type="match status" value="1"/>
</dbReference>
<comment type="subunit">
    <text evidence="9">Heterodimer with TCF3/isoform E12.</text>
</comment>
<evidence type="ECO:0000256" key="1">
    <source>
        <dbReference type="ARBA" id="ARBA00004123"/>
    </source>
</evidence>
<evidence type="ECO:0000313" key="15">
    <source>
        <dbReference type="Proteomes" id="UP000002279"/>
    </source>
</evidence>
<dbReference type="GO" id="GO:0000977">
    <property type="term" value="F:RNA polymerase II transcription regulatory region sequence-specific DNA binding"/>
    <property type="evidence" value="ECO:0000318"/>
    <property type="project" value="GO_Central"/>
</dbReference>
<evidence type="ECO:0000256" key="5">
    <source>
        <dbReference type="ARBA" id="ARBA00023015"/>
    </source>
</evidence>
<feature type="region of interest" description="Disordered" evidence="12">
    <location>
        <begin position="130"/>
        <end position="149"/>
    </location>
</feature>
<dbReference type="GO" id="GO:0005634">
    <property type="term" value="C:nucleus"/>
    <property type="evidence" value="ECO:0007669"/>
    <property type="project" value="UniProtKB-SubCell"/>
</dbReference>
<dbReference type="PANTHER" id="PTHR23349:SF57">
    <property type="entry name" value="FACTOR IN THE GERMLINE ALPHA"/>
    <property type="match status" value="1"/>
</dbReference>
<evidence type="ECO:0000256" key="9">
    <source>
        <dbReference type="ARBA" id="ARBA00065083"/>
    </source>
</evidence>
<dbReference type="InterPro" id="IPR036638">
    <property type="entry name" value="HLH_DNA-bd_sf"/>
</dbReference>
<dbReference type="PANTHER" id="PTHR23349">
    <property type="entry name" value="BASIC HELIX-LOOP-HELIX TRANSCRIPTION FACTOR, TWIST"/>
    <property type="match status" value="1"/>
</dbReference>
<evidence type="ECO:0000256" key="7">
    <source>
        <dbReference type="ARBA" id="ARBA00023163"/>
    </source>
</evidence>
<protein>
    <recommendedName>
        <fullName evidence="10">Factor in the germline alpha</fullName>
    </recommendedName>
    <alternativeName>
        <fullName evidence="11">Transcription factor FIGa</fullName>
    </alternativeName>
</protein>
<dbReference type="RefSeq" id="XP_028922278.1">
    <property type="nucleotide sequence ID" value="XM_029066445.2"/>
</dbReference>
<keyword evidence="8" id="KW-0539">Nucleus</keyword>
<dbReference type="Proteomes" id="UP000002279">
    <property type="component" value="Chromosome 5"/>
</dbReference>
<dbReference type="SUPFAM" id="SSF47459">
    <property type="entry name" value="HLH, helix-loop-helix DNA-binding domain"/>
    <property type="match status" value="1"/>
</dbReference>
<dbReference type="InterPro" id="IPR050283">
    <property type="entry name" value="E-box_TF_Regulators"/>
</dbReference>
<evidence type="ECO:0000256" key="8">
    <source>
        <dbReference type="ARBA" id="ARBA00023242"/>
    </source>
</evidence>
<keyword evidence="7" id="KW-0804">Transcription</keyword>
<evidence type="ECO:0000256" key="6">
    <source>
        <dbReference type="ARBA" id="ARBA00023125"/>
    </source>
</evidence>
<keyword evidence="5" id="KW-0805">Transcription regulation</keyword>
<name>A0A6I8NUM8_ORNAN</name>
<dbReference type="AlphaFoldDB" id="A0A6I8NUM8"/>
<dbReference type="SMART" id="SM00353">
    <property type="entry name" value="HLH"/>
    <property type="match status" value="1"/>
</dbReference>
<dbReference type="CDD" id="cd11422">
    <property type="entry name" value="bHLH_TS_FIGLA"/>
    <property type="match status" value="1"/>
</dbReference>
<evidence type="ECO:0000256" key="11">
    <source>
        <dbReference type="ARBA" id="ARBA00076899"/>
    </source>
</evidence>
<dbReference type="GO" id="GO:0006357">
    <property type="term" value="P:regulation of transcription by RNA polymerase II"/>
    <property type="evidence" value="ECO:0000318"/>
    <property type="project" value="GO_Central"/>
</dbReference>
<feature type="domain" description="BHLH" evidence="13">
    <location>
        <begin position="66"/>
        <end position="118"/>
    </location>
</feature>
<dbReference type="Gene3D" id="4.10.280.10">
    <property type="entry name" value="Helix-loop-helix DNA-binding domain"/>
    <property type="match status" value="1"/>
</dbReference>
<dbReference type="InParanoid" id="A0A6I8NUM8"/>
<proteinExistence type="predicted"/>
<evidence type="ECO:0000256" key="2">
    <source>
        <dbReference type="ARBA" id="ARBA00022473"/>
    </source>
</evidence>
<dbReference type="Bgee" id="ENSOANG00000036738">
    <property type="expression patterns" value="Expressed in ovary and 1 other cell type or tissue"/>
</dbReference>